<feature type="transmembrane region" description="Helical" evidence="7">
    <location>
        <begin position="354"/>
        <end position="376"/>
    </location>
</feature>
<feature type="region of interest" description="Disordered" evidence="6">
    <location>
        <begin position="1"/>
        <end position="115"/>
    </location>
</feature>
<reference evidence="9" key="1">
    <citation type="journal article" date="2011" name="Genome Res.">
        <title>Deep small RNA sequencing from the nematode Ascaris reveals conservation, functional diversification, and novel developmental profiles.</title>
        <authorList>
            <person name="Wang J."/>
            <person name="Czech B."/>
            <person name="Crunk A."/>
            <person name="Wallace A."/>
            <person name="Mitreva M."/>
            <person name="Hannon G.J."/>
            <person name="Davis R.E."/>
        </authorList>
    </citation>
    <scope>NUCLEOTIDE SEQUENCE</scope>
</reference>
<dbReference type="InterPro" id="IPR036938">
    <property type="entry name" value="PAP2/HPO_sf"/>
</dbReference>
<feature type="compositionally biased region" description="Polar residues" evidence="6">
    <location>
        <begin position="391"/>
        <end position="406"/>
    </location>
</feature>
<dbReference type="EMBL" id="JI171071">
    <property type="protein sequence ID" value="ADY44955.1"/>
    <property type="molecule type" value="mRNA"/>
</dbReference>
<dbReference type="GO" id="GO:0006644">
    <property type="term" value="P:phospholipid metabolic process"/>
    <property type="evidence" value="ECO:0007669"/>
    <property type="project" value="InterPro"/>
</dbReference>
<evidence type="ECO:0000256" key="5">
    <source>
        <dbReference type="ARBA" id="ARBA00023136"/>
    </source>
</evidence>
<evidence type="ECO:0000256" key="4">
    <source>
        <dbReference type="ARBA" id="ARBA00022989"/>
    </source>
</evidence>
<dbReference type="GO" id="GO:0008195">
    <property type="term" value="F:phosphatidate phosphatase activity"/>
    <property type="evidence" value="ECO:0007669"/>
    <property type="project" value="TreeGrafter"/>
</dbReference>
<dbReference type="PANTHER" id="PTHR10165:SF103">
    <property type="entry name" value="PHOSPHOLIPID PHOSPHATASE HOMOLOG 1.2 HOMOLOG"/>
    <property type="match status" value="1"/>
</dbReference>
<dbReference type="AlphaFoldDB" id="F1L4A1"/>
<evidence type="ECO:0000259" key="8">
    <source>
        <dbReference type="SMART" id="SM00014"/>
    </source>
</evidence>
<keyword evidence="4 7" id="KW-1133">Transmembrane helix</keyword>
<feature type="transmembrane region" description="Helical" evidence="7">
    <location>
        <begin position="177"/>
        <end position="196"/>
    </location>
</feature>
<comment type="similarity">
    <text evidence="2">Belongs to the PA-phosphatase related phosphoesterase family.</text>
</comment>
<evidence type="ECO:0000313" key="9">
    <source>
        <dbReference type="EMBL" id="ADY44955.1"/>
    </source>
</evidence>
<organism evidence="9">
    <name type="scientific">Ascaris suum</name>
    <name type="common">Pig roundworm</name>
    <name type="synonym">Ascaris lumbricoides</name>
    <dbReference type="NCBI Taxonomy" id="6253"/>
    <lineage>
        <taxon>Eukaryota</taxon>
        <taxon>Metazoa</taxon>
        <taxon>Ecdysozoa</taxon>
        <taxon>Nematoda</taxon>
        <taxon>Chromadorea</taxon>
        <taxon>Rhabditida</taxon>
        <taxon>Spirurina</taxon>
        <taxon>Ascaridomorpha</taxon>
        <taxon>Ascaridoidea</taxon>
        <taxon>Ascarididae</taxon>
        <taxon>Ascaris</taxon>
    </lineage>
</organism>
<protein>
    <recommendedName>
        <fullName evidence="8">Phosphatidic acid phosphatase type 2/haloperoxidase domain-containing protein</fullName>
    </recommendedName>
</protein>
<proteinExistence type="evidence at transcript level"/>
<dbReference type="GO" id="GO:0007165">
    <property type="term" value="P:signal transduction"/>
    <property type="evidence" value="ECO:0007669"/>
    <property type="project" value="TreeGrafter"/>
</dbReference>
<feature type="transmembrane region" description="Helical" evidence="7">
    <location>
        <begin position="290"/>
        <end position="310"/>
    </location>
</feature>
<sequence>MVKVKPVARAKTPEKSDEENSSVKKDSKRTSGKEDRRSMKESEKHEKREEKSGEDEKQSNKREKKSEPEERSPTSPKNLEVQQTKKSSAPEGGDKMPTNATISVPIPSGAMPNEQPELHTQGVALGPFICDILICITLAFIFTVIPTYFIEPYHRGFYCNDQDIRYPYKESTITTTALYFISFGILFLTIVGTEFFRIIQFSKSSTTSKIAENINIFIIRFLTYFAHGIFGLLLNLAFTQTTKWIVGRLRPHFYNICNISNARIICREPNKYLTNYVCKGPEELVKEARLSFFSGHSAFSMGTAVFCVIYMQARLPRRMYGITLLPVLQALLIGVALVVGLSRLGDNMHFWSDVLVGFLVGCGTGYYSAVILARVFERADLNFNKEERQPMTESSGQHTVDINGDNTATTRTTCIYPTLKPASSTIPPTQITATSVGLPTTISEQPSTQHSTVLITTEALKPKH</sequence>
<feature type="transmembrane region" description="Helical" evidence="7">
    <location>
        <begin position="128"/>
        <end position="150"/>
    </location>
</feature>
<dbReference type="SMART" id="SM00014">
    <property type="entry name" value="acidPPc"/>
    <property type="match status" value="1"/>
</dbReference>
<evidence type="ECO:0000256" key="3">
    <source>
        <dbReference type="ARBA" id="ARBA00022692"/>
    </source>
</evidence>
<evidence type="ECO:0000256" key="2">
    <source>
        <dbReference type="ARBA" id="ARBA00008816"/>
    </source>
</evidence>
<feature type="transmembrane region" description="Helical" evidence="7">
    <location>
        <begin position="322"/>
        <end position="342"/>
    </location>
</feature>
<feature type="region of interest" description="Disordered" evidence="6">
    <location>
        <begin position="387"/>
        <end position="406"/>
    </location>
</feature>
<dbReference type="SUPFAM" id="SSF48317">
    <property type="entry name" value="Acid phosphatase/Vanadium-dependent haloperoxidase"/>
    <property type="match status" value="1"/>
</dbReference>
<feature type="domain" description="Phosphatidic acid phosphatase type 2/haloperoxidase" evidence="8">
    <location>
        <begin position="225"/>
        <end position="369"/>
    </location>
</feature>
<feature type="transmembrane region" description="Helical" evidence="7">
    <location>
        <begin position="217"/>
        <end position="238"/>
    </location>
</feature>
<dbReference type="GO" id="GO:0046839">
    <property type="term" value="P:phospholipid dephosphorylation"/>
    <property type="evidence" value="ECO:0007669"/>
    <property type="project" value="TreeGrafter"/>
</dbReference>
<accession>F1L4A1</accession>
<dbReference type="Pfam" id="PF01569">
    <property type="entry name" value="PAP2"/>
    <property type="match status" value="1"/>
</dbReference>
<dbReference type="PANTHER" id="PTHR10165">
    <property type="entry name" value="LIPID PHOSPHATE PHOSPHATASE"/>
    <property type="match status" value="1"/>
</dbReference>
<dbReference type="Gene3D" id="1.20.144.10">
    <property type="entry name" value="Phosphatidic acid phosphatase type 2/haloperoxidase"/>
    <property type="match status" value="1"/>
</dbReference>
<keyword evidence="5 7" id="KW-0472">Membrane</keyword>
<feature type="compositionally biased region" description="Basic and acidic residues" evidence="6">
    <location>
        <begin position="21"/>
        <end position="72"/>
    </location>
</feature>
<keyword evidence="3 7" id="KW-0812">Transmembrane</keyword>
<evidence type="ECO:0000256" key="7">
    <source>
        <dbReference type="SAM" id="Phobius"/>
    </source>
</evidence>
<dbReference type="InterPro" id="IPR000326">
    <property type="entry name" value="PAP2/HPO"/>
</dbReference>
<comment type="subcellular location">
    <subcellularLocation>
        <location evidence="1">Membrane</location>
        <topology evidence="1">Multi-pass membrane protein</topology>
    </subcellularLocation>
</comment>
<evidence type="ECO:0000256" key="6">
    <source>
        <dbReference type="SAM" id="MobiDB-lite"/>
    </source>
</evidence>
<name>F1L4A1_ASCSU</name>
<dbReference type="CDD" id="cd03384">
    <property type="entry name" value="PAP2_wunen"/>
    <property type="match status" value="1"/>
</dbReference>
<dbReference type="GO" id="GO:0005886">
    <property type="term" value="C:plasma membrane"/>
    <property type="evidence" value="ECO:0007669"/>
    <property type="project" value="TreeGrafter"/>
</dbReference>
<evidence type="ECO:0000256" key="1">
    <source>
        <dbReference type="ARBA" id="ARBA00004141"/>
    </source>
</evidence>
<dbReference type="InterPro" id="IPR043216">
    <property type="entry name" value="PAP-like"/>
</dbReference>